<name>A0A1W1HDE6_9BACT</name>
<dbReference type="PANTHER" id="PTHR30483">
    <property type="entry name" value="LEUCINE-SPECIFIC-BINDING PROTEIN"/>
    <property type="match status" value="1"/>
</dbReference>
<dbReference type="InterPro" id="IPR051010">
    <property type="entry name" value="BCAA_transport"/>
</dbReference>
<keyword evidence="2" id="KW-0732">Signal</keyword>
<organism evidence="5 6">
    <name type="scientific">Desulfamplus magnetovallimortis</name>
    <dbReference type="NCBI Taxonomy" id="1246637"/>
    <lineage>
        <taxon>Bacteria</taxon>
        <taxon>Pseudomonadati</taxon>
        <taxon>Thermodesulfobacteriota</taxon>
        <taxon>Desulfobacteria</taxon>
        <taxon>Desulfobacterales</taxon>
        <taxon>Desulfobacteraceae</taxon>
        <taxon>Desulfamplus</taxon>
    </lineage>
</organism>
<evidence type="ECO:0000313" key="5">
    <source>
        <dbReference type="EMBL" id="SLM30500.1"/>
    </source>
</evidence>
<feature type="domain" description="Leucine-binding protein" evidence="4">
    <location>
        <begin position="200"/>
        <end position="539"/>
    </location>
</feature>
<dbReference type="InterPro" id="IPR028081">
    <property type="entry name" value="Leu-bd"/>
</dbReference>
<keyword evidence="6" id="KW-1185">Reference proteome</keyword>
<dbReference type="Gene3D" id="3.40.50.2300">
    <property type="match status" value="2"/>
</dbReference>
<evidence type="ECO:0000256" key="2">
    <source>
        <dbReference type="ARBA" id="ARBA00022729"/>
    </source>
</evidence>
<dbReference type="CDD" id="cd06339">
    <property type="entry name" value="PBP1_YraM_LppC_lipoprotein-like"/>
    <property type="match status" value="1"/>
</dbReference>
<dbReference type="PANTHER" id="PTHR30483:SF6">
    <property type="entry name" value="PERIPLASMIC BINDING PROTEIN OF ABC TRANSPORTER FOR NATURAL AMINO ACIDS"/>
    <property type="match status" value="1"/>
</dbReference>
<proteinExistence type="inferred from homology"/>
<dbReference type="Pfam" id="PF13458">
    <property type="entry name" value="Peripla_BP_6"/>
    <property type="match status" value="1"/>
</dbReference>
<comment type="similarity">
    <text evidence="1">Belongs to the leucine-binding protein family.</text>
</comment>
<accession>A0A1W1HDE6</accession>
<dbReference type="GO" id="GO:0003872">
    <property type="term" value="F:6-phosphofructokinase activity"/>
    <property type="evidence" value="ECO:0007669"/>
    <property type="project" value="UniProtKB-EC"/>
</dbReference>
<feature type="region of interest" description="Disordered" evidence="3">
    <location>
        <begin position="51"/>
        <end position="77"/>
    </location>
</feature>
<dbReference type="EC" id="2.7.1.11" evidence="5"/>
<dbReference type="Proteomes" id="UP000191931">
    <property type="component" value="Unassembled WGS sequence"/>
</dbReference>
<dbReference type="OrthoDB" id="5410879at2"/>
<protein>
    <submittedName>
        <fullName evidence="5">PfkA1</fullName>
        <ecNumber evidence="5">2.7.1.11</ecNumber>
    </submittedName>
</protein>
<dbReference type="AlphaFoldDB" id="A0A1W1HDE6"/>
<evidence type="ECO:0000313" key="6">
    <source>
        <dbReference type="Proteomes" id="UP000191931"/>
    </source>
</evidence>
<sequence length="547" mass="61079">MLFEKNSIHMILQEVFLMAHPGRYYLLIIFIFSISFFASCGVKEQPVPDIATSPPNVETEPLEPALPPSEIPELTPLEKREKEADANVLSGNYRAAVNIYNYLLGTYPLEKRQPVLEKIESLLSQMESNDIEMIMNSKINRILESMLLYRLGLSYASKEQYSRSRDILTLFVTKYPGHPDAKDAMDILGLLRDKSFENNKVGCILPLSGKFALFGTKALKGVQMALRDLTPLYKDKITLIIKDSESNDERAVACVRELAKENVAAIAGPMVTAMAAASEAQIQSIPMICMTQKSEVTEIGDYIFSNFLTPEMQVNALLNYSGNNLGVKRFALLYPDDKYGTTYMELFTKMAEEGGWQIVGSEFYSQDKIDFGDSVLKLKRFLGSSSSSASGIEKAVFIPDSIPKLAMILPQFAYHNVNDIYLLGTNIWHNQNLLRDAAGYVSNAVITEGFFPESRKEVTSKFAESFRLIYGESPGFIEAIAYDTVSILIKTAMDKEVASRASLKNILAGNRMYEGVTGNTMFGVSGKPHKELFLLTIENNQFVEISH</sequence>
<dbReference type="InterPro" id="IPR011990">
    <property type="entry name" value="TPR-like_helical_dom_sf"/>
</dbReference>
<evidence type="ECO:0000259" key="4">
    <source>
        <dbReference type="Pfam" id="PF13458"/>
    </source>
</evidence>
<keyword evidence="5" id="KW-0808">Transferase</keyword>
<dbReference type="Gene3D" id="1.25.40.10">
    <property type="entry name" value="Tetratricopeptide repeat domain"/>
    <property type="match status" value="1"/>
</dbReference>
<gene>
    <name evidence="5" type="primary">pfkA</name>
    <name evidence="5" type="ORF">MTBBW1_2280042</name>
</gene>
<reference evidence="5 6" key="1">
    <citation type="submission" date="2017-03" db="EMBL/GenBank/DDBJ databases">
        <authorList>
            <person name="Afonso C.L."/>
            <person name="Miller P.J."/>
            <person name="Scott M.A."/>
            <person name="Spackman E."/>
            <person name="Goraichik I."/>
            <person name="Dimitrov K.M."/>
            <person name="Suarez D.L."/>
            <person name="Swayne D.E."/>
        </authorList>
    </citation>
    <scope>NUCLEOTIDE SEQUENCE [LARGE SCALE GENOMIC DNA]</scope>
    <source>
        <strain evidence="5">PRJEB14757</strain>
    </source>
</reference>
<dbReference type="InterPro" id="IPR028082">
    <property type="entry name" value="Peripla_BP_I"/>
</dbReference>
<dbReference type="SUPFAM" id="SSF53822">
    <property type="entry name" value="Periplasmic binding protein-like I"/>
    <property type="match status" value="1"/>
</dbReference>
<dbReference type="EMBL" id="FWEV01000144">
    <property type="protein sequence ID" value="SLM30500.1"/>
    <property type="molecule type" value="Genomic_DNA"/>
</dbReference>
<dbReference type="STRING" id="1246637.MTBBW1_2280042"/>
<evidence type="ECO:0000256" key="1">
    <source>
        <dbReference type="ARBA" id="ARBA00010062"/>
    </source>
</evidence>
<evidence type="ECO:0000256" key="3">
    <source>
        <dbReference type="SAM" id="MobiDB-lite"/>
    </source>
</evidence>